<evidence type="ECO:0000259" key="2">
    <source>
        <dbReference type="Pfam" id="PF06812"/>
    </source>
</evidence>
<comment type="caution">
    <text evidence="3">The sequence shown here is derived from an EMBL/GenBank/DDBJ whole genome shotgun (WGS) entry which is preliminary data.</text>
</comment>
<sequence>MTDTLLTHRPAAALIDIDALLQPIPGDDPAGEDLRHGPEFDALNEARRMDDELDQGIWQTTVKKADWKGLVQLATELLETRTKDLQVAAWMVQGLGQLHGLAGLAPGLLLVHGLVENFWDGLYPRIEDDDVEPRLSPLVWLDDRLARDLMATSITMPEQRGREAFRFQDWQNAQRLHKLAARDHRAYQAAVSDGEVTVEQIAADQDRTSPDFYQTQYGHLRDAVMAVRALVSELDEVAGRSAPGFTNLLRALESLIQFHREALGKRGIDPDGAAAAEETEQEDVPVEGATPHSAPHSAFGRAGGPRTRQEAYAMLHQIADFLAREEPHSPTSYLVRRAAGWGSLSLPELYAELLGDNGEVGRIFSLLRLEER</sequence>
<evidence type="ECO:0000256" key="1">
    <source>
        <dbReference type="SAM" id="MobiDB-lite"/>
    </source>
</evidence>
<keyword evidence="4" id="KW-1185">Reference proteome</keyword>
<feature type="domain" description="ImpA N-terminal" evidence="2">
    <location>
        <begin position="21"/>
        <end position="142"/>
    </location>
</feature>
<protein>
    <submittedName>
        <fullName evidence="3">Type VI secretion system ImpA family protein</fullName>
    </submittedName>
</protein>
<dbReference type="RefSeq" id="WP_209762137.1">
    <property type="nucleotide sequence ID" value="NZ_JAGINP010000001.1"/>
</dbReference>
<dbReference type="InterPro" id="IPR010657">
    <property type="entry name" value="ImpA_N"/>
</dbReference>
<dbReference type="PANTHER" id="PTHR37951:SF1">
    <property type="entry name" value="TYPE VI SECRETION SYSTEM COMPONENT TSSA1"/>
    <property type="match status" value="1"/>
</dbReference>
<dbReference type="Pfam" id="PF06812">
    <property type="entry name" value="ImpA_N"/>
    <property type="match status" value="1"/>
</dbReference>
<name>A0ABS4SCL4_9PROT</name>
<feature type="region of interest" description="Disordered" evidence="1">
    <location>
        <begin position="267"/>
        <end position="304"/>
    </location>
</feature>
<gene>
    <name evidence="3" type="ORF">J2851_000043</name>
</gene>
<organism evidence="3 4">
    <name type="scientific">Azospirillum rugosum</name>
    <dbReference type="NCBI Taxonomy" id="416170"/>
    <lineage>
        <taxon>Bacteria</taxon>
        <taxon>Pseudomonadati</taxon>
        <taxon>Pseudomonadota</taxon>
        <taxon>Alphaproteobacteria</taxon>
        <taxon>Rhodospirillales</taxon>
        <taxon>Azospirillaceae</taxon>
        <taxon>Azospirillum</taxon>
    </lineage>
</organism>
<dbReference type="EMBL" id="JAGINP010000001">
    <property type="protein sequence ID" value="MBP2290306.1"/>
    <property type="molecule type" value="Genomic_DNA"/>
</dbReference>
<dbReference type="NCBIfam" id="TIGR03363">
    <property type="entry name" value="VI_chp_8"/>
    <property type="match status" value="1"/>
</dbReference>
<evidence type="ECO:0000313" key="4">
    <source>
        <dbReference type="Proteomes" id="UP000781958"/>
    </source>
</evidence>
<evidence type="ECO:0000313" key="3">
    <source>
        <dbReference type="EMBL" id="MBP2290306.1"/>
    </source>
</evidence>
<proteinExistence type="predicted"/>
<dbReference type="PANTHER" id="PTHR37951">
    <property type="entry name" value="CYTOPLASMIC PROTEIN-RELATED"/>
    <property type="match status" value="1"/>
</dbReference>
<accession>A0ABS4SCL4</accession>
<reference evidence="3 4" key="1">
    <citation type="submission" date="2021-03" db="EMBL/GenBank/DDBJ databases">
        <title>Genomic Encyclopedia of Type Strains, Phase III (KMG-III): the genomes of soil and plant-associated and newly described type strains.</title>
        <authorList>
            <person name="Whitman W."/>
        </authorList>
    </citation>
    <scope>NUCLEOTIDE SEQUENCE [LARGE SCALE GENOMIC DNA]</scope>
    <source>
        <strain evidence="3 4">IMMIB AFH-6</strain>
    </source>
</reference>
<dbReference type="Proteomes" id="UP000781958">
    <property type="component" value="Unassembled WGS sequence"/>
</dbReference>
<dbReference type="InterPro" id="IPR017740">
    <property type="entry name" value="TssA-like"/>
</dbReference>